<reference evidence="3 4" key="1">
    <citation type="submission" date="2021-06" db="EMBL/GenBank/DDBJ databases">
        <authorList>
            <person name="Palmer J.M."/>
        </authorList>
    </citation>
    <scope>NUCLEOTIDE SEQUENCE [LARGE SCALE GENOMIC DNA]</scope>
    <source>
        <strain evidence="3 4">GA_2019</strain>
        <tissue evidence="3">Muscle</tissue>
    </source>
</reference>
<dbReference type="EMBL" id="JAHRIO010067964">
    <property type="protein sequence ID" value="MEQ2180262.1"/>
    <property type="molecule type" value="Genomic_DNA"/>
</dbReference>
<keyword evidence="4" id="KW-1185">Reference proteome</keyword>
<organism evidence="3 4">
    <name type="scientific">Goodea atripinnis</name>
    <dbReference type="NCBI Taxonomy" id="208336"/>
    <lineage>
        <taxon>Eukaryota</taxon>
        <taxon>Metazoa</taxon>
        <taxon>Chordata</taxon>
        <taxon>Craniata</taxon>
        <taxon>Vertebrata</taxon>
        <taxon>Euteleostomi</taxon>
        <taxon>Actinopterygii</taxon>
        <taxon>Neopterygii</taxon>
        <taxon>Teleostei</taxon>
        <taxon>Neoteleostei</taxon>
        <taxon>Acanthomorphata</taxon>
        <taxon>Ovalentaria</taxon>
        <taxon>Atherinomorphae</taxon>
        <taxon>Cyprinodontiformes</taxon>
        <taxon>Goodeidae</taxon>
        <taxon>Goodea</taxon>
    </lineage>
</organism>
<evidence type="ECO:0000313" key="4">
    <source>
        <dbReference type="Proteomes" id="UP001476798"/>
    </source>
</evidence>
<sequence length="179" mass="19160">MAIYKLPEGETLGDSSVTSPNSKTTTSDGVSPSSSSDSSSDTSVVTTPPSWISRFNEVRPKKRRNCKSPANGMYSVPIWSLMATTPCSVYSDSLSSKTSSDSVYPASSCSKTSATNGVSSVSLKSEASTPEGEFCDQTQRIRIRIRKALLPSTFLDIQGICFGVVGAIQYKLNSINKLY</sequence>
<keyword evidence="2" id="KW-0812">Transmembrane</keyword>
<evidence type="ECO:0000313" key="3">
    <source>
        <dbReference type="EMBL" id="MEQ2180262.1"/>
    </source>
</evidence>
<feature type="region of interest" description="Disordered" evidence="1">
    <location>
        <begin position="1"/>
        <end position="49"/>
    </location>
</feature>
<protein>
    <submittedName>
        <fullName evidence="3">Uncharacterized protein</fullName>
    </submittedName>
</protein>
<feature type="compositionally biased region" description="Low complexity" evidence="1">
    <location>
        <begin position="24"/>
        <end position="49"/>
    </location>
</feature>
<proteinExistence type="predicted"/>
<feature type="transmembrane region" description="Helical" evidence="2">
    <location>
        <begin position="148"/>
        <end position="170"/>
    </location>
</feature>
<dbReference type="Proteomes" id="UP001476798">
    <property type="component" value="Unassembled WGS sequence"/>
</dbReference>
<feature type="compositionally biased region" description="Polar residues" evidence="1">
    <location>
        <begin position="13"/>
        <end position="23"/>
    </location>
</feature>
<evidence type="ECO:0000256" key="1">
    <source>
        <dbReference type="SAM" id="MobiDB-lite"/>
    </source>
</evidence>
<name>A0ABV0PA26_9TELE</name>
<accession>A0ABV0PA26</accession>
<comment type="caution">
    <text evidence="3">The sequence shown here is derived from an EMBL/GenBank/DDBJ whole genome shotgun (WGS) entry which is preliminary data.</text>
</comment>
<gene>
    <name evidence="3" type="ORF">GOODEAATRI_034103</name>
</gene>
<keyword evidence="2" id="KW-1133">Transmembrane helix</keyword>
<keyword evidence="2" id="KW-0472">Membrane</keyword>
<evidence type="ECO:0000256" key="2">
    <source>
        <dbReference type="SAM" id="Phobius"/>
    </source>
</evidence>